<proteinExistence type="predicted"/>
<sequence length="22" mass="2598">MWVNLLKPTPHSILFRNFLLAS</sequence>
<dbReference type="AlphaFoldDB" id="A0A1X7VWT5"/>
<dbReference type="InParanoid" id="A0A1X7VWT5"/>
<evidence type="ECO:0000313" key="1">
    <source>
        <dbReference type="EnsemblMetazoa" id="Aqu2.1.44341_001"/>
    </source>
</evidence>
<protein>
    <submittedName>
        <fullName evidence="1">Uncharacterized protein</fullName>
    </submittedName>
</protein>
<organism evidence="1">
    <name type="scientific">Amphimedon queenslandica</name>
    <name type="common">Sponge</name>
    <dbReference type="NCBI Taxonomy" id="400682"/>
    <lineage>
        <taxon>Eukaryota</taxon>
        <taxon>Metazoa</taxon>
        <taxon>Porifera</taxon>
        <taxon>Demospongiae</taxon>
        <taxon>Heteroscleromorpha</taxon>
        <taxon>Haplosclerida</taxon>
        <taxon>Niphatidae</taxon>
        <taxon>Amphimedon</taxon>
    </lineage>
</organism>
<name>A0A1X7VWT5_AMPQE</name>
<reference evidence="1" key="1">
    <citation type="submission" date="2017-05" db="UniProtKB">
        <authorList>
            <consortium name="EnsemblMetazoa"/>
        </authorList>
    </citation>
    <scope>IDENTIFICATION</scope>
</reference>
<dbReference type="EnsemblMetazoa" id="Aqu2.1.44341_001">
    <property type="protein sequence ID" value="Aqu2.1.44341_001"/>
    <property type="gene ID" value="Aqu2.1.44341"/>
</dbReference>
<accession>A0A1X7VWT5</accession>